<dbReference type="EMBL" id="AFRT01000979">
    <property type="protein sequence ID" value="ELU41873.1"/>
    <property type="molecule type" value="Genomic_DNA"/>
</dbReference>
<dbReference type="Proteomes" id="UP000011668">
    <property type="component" value="Unassembled WGS sequence"/>
</dbReference>
<name>L8WYP3_THACA</name>
<reference evidence="1 2" key="1">
    <citation type="journal article" date="2013" name="Nat. Commun.">
        <title>The evolution and pathogenic mechanisms of the rice sheath blight pathogen.</title>
        <authorList>
            <person name="Zheng A."/>
            <person name="Lin R."/>
            <person name="Xu L."/>
            <person name="Qin P."/>
            <person name="Tang C."/>
            <person name="Ai P."/>
            <person name="Zhang D."/>
            <person name="Liu Y."/>
            <person name="Sun Z."/>
            <person name="Feng H."/>
            <person name="Wang Y."/>
            <person name="Chen Y."/>
            <person name="Liang X."/>
            <person name="Fu R."/>
            <person name="Li Q."/>
            <person name="Zhang J."/>
            <person name="Yu X."/>
            <person name="Xie Z."/>
            <person name="Ding L."/>
            <person name="Guan P."/>
            <person name="Tang J."/>
            <person name="Liang Y."/>
            <person name="Wang S."/>
            <person name="Deng Q."/>
            <person name="Li S."/>
            <person name="Zhu J."/>
            <person name="Wang L."/>
            <person name="Liu H."/>
            <person name="Li P."/>
        </authorList>
    </citation>
    <scope>NUCLEOTIDE SEQUENCE [LARGE SCALE GENOMIC DNA]</scope>
    <source>
        <strain evidence="2">AG-1 IA</strain>
    </source>
</reference>
<comment type="caution">
    <text evidence="1">The sequence shown here is derived from an EMBL/GenBank/DDBJ whole genome shotgun (WGS) entry which is preliminary data.</text>
</comment>
<keyword evidence="2" id="KW-1185">Reference proteome</keyword>
<dbReference type="HOGENOM" id="CLU_3207917_0_0_1"/>
<evidence type="ECO:0000313" key="2">
    <source>
        <dbReference type="Proteomes" id="UP000011668"/>
    </source>
</evidence>
<protein>
    <submittedName>
        <fullName evidence="1">Uncharacterized protein</fullName>
    </submittedName>
</protein>
<proteinExistence type="predicted"/>
<evidence type="ECO:0000313" key="1">
    <source>
        <dbReference type="EMBL" id="ELU41873.1"/>
    </source>
</evidence>
<organism evidence="1 2">
    <name type="scientific">Thanatephorus cucumeris (strain AG1-IA)</name>
    <name type="common">Rice sheath blight fungus</name>
    <name type="synonym">Rhizoctonia solani</name>
    <dbReference type="NCBI Taxonomy" id="983506"/>
    <lineage>
        <taxon>Eukaryota</taxon>
        <taxon>Fungi</taxon>
        <taxon>Dikarya</taxon>
        <taxon>Basidiomycota</taxon>
        <taxon>Agaricomycotina</taxon>
        <taxon>Agaricomycetes</taxon>
        <taxon>Cantharellales</taxon>
        <taxon>Ceratobasidiaceae</taxon>
        <taxon>Rhizoctonia</taxon>
        <taxon>Rhizoctonia solani AG-1</taxon>
    </lineage>
</organism>
<gene>
    <name evidence="1" type="ORF">AG1IA_04087</name>
</gene>
<dbReference type="AlphaFoldDB" id="L8WYP3"/>
<accession>L8WYP3</accession>
<sequence length="45" mass="4910">MPGIGTCSKRGICDKDGIFKYSQCIVCCSHARNAGYKGMIEQPKN</sequence>